<dbReference type="GO" id="GO:0000729">
    <property type="term" value="P:DNA double-strand break processing"/>
    <property type="evidence" value="ECO:0007669"/>
    <property type="project" value="TreeGrafter"/>
</dbReference>
<dbReference type="Gene3D" id="1.10.10.1450">
    <property type="match status" value="1"/>
</dbReference>
<evidence type="ECO:0000259" key="2">
    <source>
        <dbReference type="Pfam" id="PF17906"/>
    </source>
</evidence>
<dbReference type="InterPro" id="IPR052709">
    <property type="entry name" value="Transposase-MT_Hybrid"/>
</dbReference>
<reference evidence="4" key="1">
    <citation type="submission" date="2025-08" db="UniProtKB">
        <authorList>
            <consortium name="RefSeq"/>
        </authorList>
    </citation>
    <scope>IDENTIFICATION</scope>
</reference>
<dbReference type="GO" id="GO:0006303">
    <property type="term" value="P:double-strand break repair via nonhomologous end joining"/>
    <property type="evidence" value="ECO:0007669"/>
    <property type="project" value="TreeGrafter"/>
</dbReference>
<dbReference type="GO" id="GO:0000793">
    <property type="term" value="C:condensed chromosome"/>
    <property type="evidence" value="ECO:0007669"/>
    <property type="project" value="TreeGrafter"/>
</dbReference>
<dbReference type="Pfam" id="PF17906">
    <property type="entry name" value="HTH_48"/>
    <property type="match status" value="1"/>
</dbReference>
<dbReference type="GO" id="GO:0044547">
    <property type="term" value="F:DNA topoisomerase binding"/>
    <property type="evidence" value="ECO:0007669"/>
    <property type="project" value="TreeGrafter"/>
</dbReference>
<dbReference type="AlphaFoldDB" id="A0A9C6SWR1"/>
<feature type="region of interest" description="Disordered" evidence="1">
    <location>
        <begin position="142"/>
        <end position="169"/>
    </location>
</feature>
<evidence type="ECO:0000313" key="4">
    <source>
        <dbReference type="RefSeq" id="XP_048268716.1"/>
    </source>
</evidence>
<accession>A0A9C6SWR1</accession>
<dbReference type="GO" id="GO:0005634">
    <property type="term" value="C:nucleus"/>
    <property type="evidence" value="ECO:0007669"/>
    <property type="project" value="TreeGrafter"/>
</dbReference>
<dbReference type="InterPro" id="IPR036397">
    <property type="entry name" value="RNaseH_sf"/>
</dbReference>
<evidence type="ECO:0000256" key="1">
    <source>
        <dbReference type="SAM" id="MobiDB-lite"/>
    </source>
</evidence>
<dbReference type="Proteomes" id="UP000835206">
    <property type="component" value="Chromosome 15"/>
</dbReference>
<dbReference type="GO" id="GO:0031297">
    <property type="term" value="P:replication fork processing"/>
    <property type="evidence" value="ECO:0007669"/>
    <property type="project" value="TreeGrafter"/>
</dbReference>
<dbReference type="KEGG" id="bter:125386437"/>
<dbReference type="GO" id="GO:0003690">
    <property type="term" value="F:double-stranded DNA binding"/>
    <property type="evidence" value="ECO:0007669"/>
    <property type="project" value="TreeGrafter"/>
</dbReference>
<dbReference type="OrthoDB" id="10032414at2759"/>
<name>A0A9C6SWR1_BOMTE</name>
<dbReference type="Gene3D" id="3.30.420.10">
    <property type="entry name" value="Ribonuclease H-like superfamily/Ribonuclease H"/>
    <property type="match status" value="1"/>
</dbReference>
<dbReference type="RefSeq" id="XP_048268716.1">
    <property type="nucleotide sequence ID" value="XM_048412759.1"/>
</dbReference>
<dbReference type="GO" id="GO:0035861">
    <property type="term" value="C:site of double-strand break"/>
    <property type="evidence" value="ECO:0007669"/>
    <property type="project" value="TreeGrafter"/>
</dbReference>
<evidence type="ECO:0000313" key="3">
    <source>
        <dbReference type="Proteomes" id="UP000835206"/>
    </source>
</evidence>
<dbReference type="GO" id="GO:0003697">
    <property type="term" value="F:single-stranded DNA binding"/>
    <property type="evidence" value="ECO:0007669"/>
    <property type="project" value="TreeGrafter"/>
</dbReference>
<dbReference type="GO" id="GO:0000014">
    <property type="term" value="F:single-stranded DNA endodeoxyribonuclease activity"/>
    <property type="evidence" value="ECO:0007669"/>
    <property type="project" value="TreeGrafter"/>
</dbReference>
<gene>
    <name evidence="4" type="primary">LOC125386437</name>
</gene>
<organism evidence="3 4">
    <name type="scientific">Bombus terrestris</name>
    <name type="common">Buff-tailed bumblebee</name>
    <name type="synonym">Apis terrestris</name>
    <dbReference type="NCBI Taxonomy" id="30195"/>
    <lineage>
        <taxon>Eukaryota</taxon>
        <taxon>Metazoa</taxon>
        <taxon>Ecdysozoa</taxon>
        <taxon>Arthropoda</taxon>
        <taxon>Hexapoda</taxon>
        <taxon>Insecta</taxon>
        <taxon>Pterygota</taxon>
        <taxon>Neoptera</taxon>
        <taxon>Endopterygota</taxon>
        <taxon>Hymenoptera</taxon>
        <taxon>Apocrita</taxon>
        <taxon>Aculeata</taxon>
        <taxon>Apoidea</taxon>
        <taxon>Anthophila</taxon>
        <taxon>Apidae</taxon>
        <taxon>Bombus</taxon>
        <taxon>Bombus</taxon>
    </lineage>
</organism>
<sequence length="169" mass="19902">MKERDAHFRHILLYYFRKGKKASQAHKKLYAVYKNEALKERQCQNWFAKFRSGDFSLKNAQRSGRPIEVDETHIKAIIDTDRHSTTLEITEKLNLKEIDLTQRINICDSLQKLNEINPFLKRLITGDEKWIVYNNVNRERSRVMQDEPAKTTPKAEIQQKKDSVSLVGL</sequence>
<proteinExistence type="predicted"/>
<dbReference type="GO" id="GO:0015074">
    <property type="term" value="P:DNA integration"/>
    <property type="evidence" value="ECO:0007669"/>
    <property type="project" value="TreeGrafter"/>
</dbReference>
<dbReference type="GO" id="GO:0046975">
    <property type="term" value="F:histone H3K36 methyltransferase activity"/>
    <property type="evidence" value="ECO:0007669"/>
    <property type="project" value="TreeGrafter"/>
</dbReference>
<feature type="domain" description="Mos1 transposase HTH" evidence="2">
    <location>
        <begin position="7"/>
        <end position="54"/>
    </location>
</feature>
<dbReference type="InterPro" id="IPR041426">
    <property type="entry name" value="Mos1_HTH"/>
</dbReference>
<protein>
    <submittedName>
        <fullName evidence="4">Histone-lysine N-methyltransferase SETMAR-like</fullName>
    </submittedName>
</protein>
<dbReference type="GeneID" id="125386437"/>
<keyword evidence="3" id="KW-1185">Reference proteome</keyword>
<dbReference type="GO" id="GO:0044774">
    <property type="term" value="P:mitotic DNA integrity checkpoint signaling"/>
    <property type="evidence" value="ECO:0007669"/>
    <property type="project" value="TreeGrafter"/>
</dbReference>
<dbReference type="PANTHER" id="PTHR46060">
    <property type="entry name" value="MARINER MOS1 TRANSPOSASE-LIKE PROTEIN"/>
    <property type="match status" value="1"/>
</dbReference>
<dbReference type="GO" id="GO:0042800">
    <property type="term" value="F:histone H3K4 methyltransferase activity"/>
    <property type="evidence" value="ECO:0007669"/>
    <property type="project" value="TreeGrafter"/>
</dbReference>
<dbReference type="PANTHER" id="PTHR46060:SF2">
    <property type="entry name" value="HISTONE-LYSINE N-METHYLTRANSFERASE SETMAR"/>
    <property type="match status" value="1"/>
</dbReference>